<gene>
    <name evidence="2" type="ORF">B0T19DRAFT_71737</name>
</gene>
<dbReference type="AlphaFoldDB" id="A0AAE0J6G5"/>
<reference evidence="2" key="2">
    <citation type="submission" date="2023-06" db="EMBL/GenBank/DDBJ databases">
        <authorList>
            <consortium name="Lawrence Berkeley National Laboratory"/>
            <person name="Haridas S."/>
            <person name="Hensen N."/>
            <person name="Bonometti L."/>
            <person name="Westerberg I."/>
            <person name="Brannstrom I.O."/>
            <person name="Guillou S."/>
            <person name="Cros-Aarteil S."/>
            <person name="Calhoun S."/>
            <person name="Kuo A."/>
            <person name="Mondo S."/>
            <person name="Pangilinan J."/>
            <person name="Riley R."/>
            <person name="Labutti K."/>
            <person name="Andreopoulos B."/>
            <person name="Lipzen A."/>
            <person name="Chen C."/>
            <person name="Yanf M."/>
            <person name="Daum C."/>
            <person name="Ng V."/>
            <person name="Clum A."/>
            <person name="Steindorff A."/>
            <person name="Ohm R."/>
            <person name="Martin F."/>
            <person name="Silar P."/>
            <person name="Natvig D."/>
            <person name="Lalanne C."/>
            <person name="Gautier V."/>
            <person name="Ament-Velasquez S.L."/>
            <person name="Kruys A."/>
            <person name="Hutchinson M.I."/>
            <person name="Powell A.J."/>
            <person name="Barry K."/>
            <person name="Miller A.N."/>
            <person name="Grigoriev I.V."/>
            <person name="Debuchy R."/>
            <person name="Gladieux P."/>
            <person name="Thoren M.H."/>
            <person name="Johannesson H."/>
        </authorList>
    </citation>
    <scope>NUCLEOTIDE SEQUENCE</scope>
    <source>
        <strain evidence="2">SMH4131-1</strain>
    </source>
</reference>
<evidence type="ECO:0000313" key="3">
    <source>
        <dbReference type="Proteomes" id="UP001286456"/>
    </source>
</evidence>
<reference evidence="2" key="1">
    <citation type="journal article" date="2023" name="Mol. Phylogenet. Evol.">
        <title>Genome-scale phylogeny and comparative genomics of the fungal order Sordariales.</title>
        <authorList>
            <person name="Hensen N."/>
            <person name="Bonometti L."/>
            <person name="Westerberg I."/>
            <person name="Brannstrom I.O."/>
            <person name="Guillou S."/>
            <person name="Cros-Aarteil S."/>
            <person name="Calhoun S."/>
            <person name="Haridas S."/>
            <person name="Kuo A."/>
            <person name="Mondo S."/>
            <person name="Pangilinan J."/>
            <person name="Riley R."/>
            <person name="LaButti K."/>
            <person name="Andreopoulos B."/>
            <person name="Lipzen A."/>
            <person name="Chen C."/>
            <person name="Yan M."/>
            <person name="Daum C."/>
            <person name="Ng V."/>
            <person name="Clum A."/>
            <person name="Steindorff A."/>
            <person name="Ohm R.A."/>
            <person name="Martin F."/>
            <person name="Silar P."/>
            <person name="Natvig D.O."/>
            <person name="Lalanne C."/>
            <person name="Gautier V."/>
            <person name="Ament-Velasquez S.L."/>
            <person name="Kruys A."/>
            <person name="Hutchinson M.I."/>
            <person name="Powell A.J."/>
            <person name="Barry K."/>
            <person name="Miller A.N."/>
            <person name="Grigoriev I.V."/>
            <person name="Debuchy R."/>
            <person name="Gladieux P."/>
            <person name="Hiltunen Thoren M."/>
            <person name="Johannesson H."/>
        </authorList>
    </citation>
    <scope>NUCLEOTIDE SEQUENCE</scope>
    <source>
        <strain evidence="2">SMH4131-1</strain>
    </source>
</reference>
<feature type="region of interest" description="Disordered" evidence="1">
    <location>
        <begin position="1"/>
        <end position="30"/>
    </location>
</feature>
<evidence type="ECO:0000256" key="1">
    <source>
        <dbReference type="SAM" id="MobiDB-lite"/>
    </source>
</evidence>
<evidence type="ECO:0000313" key="2">
    <source>
        <dbReference type="EMBL" id="KAK3337405.1"/>
    </source>
</evidence>
<dbReference type="EMBL" id="JAUEPO010000001">
    <property type="protein sequence ID" value="KAK3337405.1"/>
    <property type="molecule type" value="Genomic_DNA"/>
</dbReference>
<proteinExistence type="predicted"/>
<keyword evidence="3" id="KW-1185">Reference proteome</keyword>
<accession>A0AAE0J6G5</accession>
<sequence length="217" mass="23902">MVSVSNPPSLKARQLLIRPDEGASHSQKPTGRWSCYLSLCTTRSYGEKRRRKKQEAGRRRKKQAREPWLKSGTWAWVGCSSHAAAAARSMHVSVSPNQTRATCVASISRLFLGRACHFSHGSAGGCSVIVELLGGLFVCYPRQPSGVGLSSSRVHRCRLVSWLVGRSACFLPLSLSLRHARQGNPTYTVLYTYKICTHVRFVWAVGCGLRVGGWTAN</sequence>
<protein>
    <submittedName>
        <fullName evidence="2">Uncharacterized protein</fullName>
    </submittedName>
</protein>
<name>A0AAE0J6G5_9PEZI</name>
<comment type="caution">
    <text evidence="2">The sequence shown here is derived from an EMBL/GenBank/DDBJ whole genome shotgun (WGS) entry which is preliminary data.</text>
</comment>
<organism evidence="2 3">
    <name type="scientific">Cercophora scortea</name>
    <dbReference type="NCBI Taxonomy" id="314031"/>
    <lineage>
        <taxon>Eukaryota</taxon>
        <taxon>Fungi</taxon>
        <taxon>Dikarya</taxon>
        <taxon>Ascomycota</taxon>
        <taxon>Pezizomycotina</taxon>
        <taxon>Sordariomycetes</taxon>
        <taxon>Sordariomycetidae</taxon>
        <taxon>Sordariales</taxon>
        <taxon>Lasiosphaeriaceae</taxon>
        <taxon>Cercophora</taxon>
    </lineage>
</organism>
<dbReference type="Proteomes" id="UP001286456">
    <property type="component" value="Unassembled WGS sequence"/>
</dbReference>